<name>A0AAV1JS66_9NEOP</name>
<protein>
    <submittedName>
        <fullName evidence="1">Uncharacterized protein</fullName>
    </submittedName>
</protein>
<keyword evidence="2" id="KW-1185">Reference proteome</keyword>
<sequence length="225" mass="25345">MLGVGVGLGYNYCYVDFSSGRGPSAAFDENEDFMKMPANDTESDNSTDKGAETTTEAEFRKAFKPYTLPQMKNNVMVYVPLNAGVDFAQLLKKIRTKYQYRYKNQPTPHWRSLDSEDYYEDVDTPTLETYNSKEVDSLNTHNDIEITTRENNLLLTVNETTGMIPGFSVTEDKTEEGIVVTSNDSDTIEGKASKIVIPIDGLDLISLLSKWRAENRNYTLQVVVS</sequence>
<accession>A0AAV1JS66</accession>
<gene>
    <name evidence="1" type="ORF">LNINA_LOCUS10374</name>
</gene>
<organism evidence="1 2">
    <name type="scientific">Leptosia nina</name>
    <dbReference type="NCBI Taxonomy" id="320188"/>
    <lineage>
        <taxon>Eukaryota</taxon>
        <taxon>Metazoa</taxon>
        <taxon>Ecdysozoa</taxon>
        <taxon>Arthropoda</taxon>
        <taxon>Hexapoda</taxon>
        <taxon>Insecta</taxon>
        <taxon>Pterygota</taxon>
        <taxon>Neoptera</taxon>
        <taxon>Endopterygota</taxon>
        <taxon>Lepidoptera</taxon>
        <taxon>Glossata</taxon>
        <taxon>Ditrysia</taxon>
        <taxon>Papilionoidea</taxon>
        <taxon>Pieridae</taxon>
        <taxon>Pierinae</taxon>
        <taxon>Leptosia</taxon>
    </lineage>
</organism>
<dbReference type="EMBL" id="CAVLEF010000122">
    <property type="protein sequence ID" value="CAK1551213.1"/>
    <property type="molecule type" value="Genomic_DNA"/>
</dbReference>
<reference evidence="1 2" key="1">
    <citation type="submission" date="2023-11" db="EMBL/GenBank/DDBJ databases">
        <authorList>
            <person name="Okamura Y."/>
        </authorList>
    </citation>
    <scope>NUCLEOTIDE SEQUENCE [LARGE SCALE GENOMIC DNA]</scope>
</reference>
<proteinExistence type="predicted"/>
<dbReference type="Proteomes" id="UP001497472">
    <property type="component" value="Unassembled WGS sequence"/>
</dbReference>
<evidence type="ECO:0000313" key="1">
    <source>
        <dbReference type="EMBL" id="CAK1551213.1"/>
    </source>
</evidence>
<evidence type="ECO:0000313" key="2">
    <source>
        <dbReference type="Proteomes" id="UP001497472"/>
    </source>
</evidence>
<comment type="caution">
    <text evidence="1">The sequence shown here is derived from an EMBL/GenBank/DDBJ whole genome shotgun (WGS) entry which is preliminary data.</text>
</comment>
<dbReference type="AlphaFoldDB" id="A0AAV1JS66"/>